<protein>
    <recommendedName>
        <fullName evidence="2">T6SS Phospholipase effector Tle1-like catalytic domain-containing protein</fullName>
    </recommendedName>
</protein>
<evidence type="ECO:0000256" key="1">
    <source>
        <dbReference type="SAM" id="MobiDB-lite"/>
    </source>
</evidence>
<evidence type="ECO:0000313" key="4">
    <source>
        <dbReference type="Proteomes" id="UP000094053"/>
    </source>
</evidence>
<dbReference type="RefSeq" id="WP_069413198.1">
    <property type="nucleotide sequence ID" value="NZ_JACKUL010000026.1"/>
</dbReference>
<feature type="domain" description="T6SS Phospholipase effector Tle1-like catalytic" evidence="2">
    <location>
        <begin position="2"/>
        <end position="234"/>
    </location>
</feature>
<evidence type="ECO:0000259" key="2">
    <source>
        <dbReference type="Pfam" id="PF09994"/>
    </source>
</evidence>
<comment type="caution">
    <text evidence="3">The sequence shown here is derived from an EMBL/GenBank/DDBJ whole genome shotgun (WGS) entry which is preliminary data.</text>
</comment>
<feature type="region of interest" description="Disordered" evidence="1">
    <location>
        <begin position="312"/>
        <end position="340"/>
    </location>
</feature>
<dbReference type="EMBL" id="MIHA01000005">
    <property type="protein sequence ID" value="ODQ90808.1"/>
    <property type="molecule type" value="Genomic_DNA"/>
</dbReference>
<feature type="compositionally biased region" description="Basic and acidic residues" evidence="1">
    <location>
        <begin position="322"/>
        <end position="331"/>
    </location>
</feature>
<dbReference type="PANTHER" id="PTHR33840">
    <property type="match status" value="1"/>
</dbReference>
<reference evidence="4" key="1">
    <citation type="submission" date="2016-09" db="EMBL/GenBank/DDBJ databases">
        <authorList>
            <person name="Greninger A.L."/>
            <person name="Jerome K.R."/>
            <person name="Mcnair B."/>
            <person name="Wallis C."/>
            <person name="Fang F."/>
        </authorList>
    </citation>
    <scope>NUCLEOTIDE SEQUENCE [LARGE SCALE GENOMIC DNA]</scope>
    <source>
        <strain evidence="4">M6</strain>
    </source>
</reference>
<sequence length="340" mass="37826">MKKLVLCFDRARRHPTPGDATNAHRLFHLLDDRKDQLTWYHPGVGTHPLTRLNWRETAADDARAAIAEAYQFLVDRWEPGDRIYMFGVGRGAYCAQTLTRLLNIVGVLPDLMDYALAAYTLPRTVRTAQDWARVREVTSELLEQRGVGIPVWFLGLWDSMTIPGFTRRSLPAPLSNVEIGRHAVAIDGRPGVKLVGSASERIDEVWFRGAHCDIAGGRGACAPLAEITFDWMLDGAVAAGLAIPAARRTSATGQLAALTETPPTIALRRLPDTAAVHGSVEPYLREHPQYWKRLPGEVTWSDLDWAARAERNCASQPGQQQRRTEPGERHRAASLRMTVD</sequence>
<dbReference type="Proteomes" id="UP000094053">
    <property type="component" value="Unassembled WGS sequence"/>
</dbReference>
<dbReference type="InterPro" id="IPR018712">
    <property type="entry name" value="Tle1-like_cat"/>
</dbReference>
<dbReference type="STRING" id="1776.BHQ18_08765"/>
<dbReference type="PANTHER" id="PTHR33840:SF1">
    <property type="entry name" value="TLE1 PHOSPHOLIPASE DOMAIN-CONTAINING PROTEIN"/>
    <property type="match status" value="1"/>
</dbReference>
<keyword evidence="4" id="KW-1185">Reference proteome</keyword>
<gene>
    <name evidence="3" type="ORF">BHQ18_08765</name>
</gene>
<proteinExistence type="predicted"/>
<accession>A0A1E3RLT4</accession>
<dbReference type="OrthoDB" id="4378831at2"/>
<evidence type="ECO:0000313" key="3">
    <source>
        <dbReference type="EMBL" id="ODQ90808.1"/>
    </source>
</evidence>
<organism evidence="3 4">
    <name type="scientific">Mycolicibacterium flavescens</name>
    <name type="common">Mycobacterium flavescens</name>
    <dbReference type="NCBI Taxonomy" id="1776"/>
    <lineage>
        <taxon>Bacteria</taxon>
        <taxon>Bacillati</taxon>
        <taxon>Actinomycetota</taxon>
        <taxon>Actinomycetes</taxon>
        <taxon>Mycobacteriales</taxon>
        <taxon>Mycobacteriaceae</taxon>
        <taxon>Mycolicibacterium</taxon>
    </lineage>
</organism>
<dbReference type="Pfam" id="PF09994">
    <property type="entry name" value="T6SS_Tle1-like_cat"/>
    <property type="match status" value="1"/>
</dbReference>
<name>A0A1E3RLT4_MYCFV</name>
<dbReference type="AlphaFoldDB" id="A0A1E3RLT4"/>